<dbReference type="Proteomes" id="UP000600080">
    <property type="component" value="Unassembled WGS sequence"/>
</dbReference>
<comment type="caution">
    <text evidence="2">The sequence shown here is derived from an EMBL/GenBank/DDBJ whole genome shotgun (WGS) entry which is preliminary data.</text>
</comment>
<reference evidence="3" key="1">
    <citation type="journal article" date="2019" name="Int. J. Syst. Evol. Microbiol.">
        <title>The Global Catalogue of Microorganisms (GCM) 10K type strain sequencing project: providing services to taxonomists for standard genome sequencing and annotation.</title>
        <authorList>
            <consortium name="The Broad Institute Genomics Platform"/>
            <consortium name="The Broad Institute Genome Sequencing Center for Infectious Disease"/>
            <person name="Wu L."/>
            <person name="Ma J."/>
        </authorList>
    </citation>
    <scope>NUCLEOTIDE SEQUENCE [LARGE SCALE GENOMIC DNA]</scope>
    <source>
        <strain evidence="3">CGMCC 4.7323</strain>
    </source>
</reference>
<keyword evidence="3" id="KW-1185">Reference proteome</keyword>
<gene>
    <name evidence="2" type="ORF">GCM10012285_10250</name>
</gene>
<evidence type="ECO:0000259" key="1">
    <source>
        <dbReference type="Pfam" id="PF13349"/>
    </source>
</evidence>
<organism evidence="2 3">
    <name type="scientific">Streptomyces kronopolitis</name>
    <dbReference type="NCBI Taxonomy" id="1612435"/>
    <lineage>
        <taxon>Bacteria</taxon>
        <taxon>Bacillati</taxon>
        <taxon>Actinomycetota</taxon>
        <taxon>Actinomycetes</taxon>
        <taxon>Kitasatosporales</taxon>
        <taxon>Streptomycetaceae</taxon>
        <taxon>Streptomyces</taxon>
    </lineage>
</organism>
<protein>
    <recommendedName>
        <fullName evidence="1">DUF4097 domain-containing protein</fullName>
    </recommendedName>
</protein>
<dbReference type="Pfam" id="PF13349">
    <property type="entry name" value="DUF4097"/>
    <property type="match status" value="1"/>
</dbReference>
<accession>A0ABQ2J0A0</accession>
<name>A0ABQ2J0A0_9ACTN</name>
<dbReference type="EMBL" id="BMND01000003">
    <property type="protein sequence ID" value="GGN36459.1"/>
    <property type="molecule type" value="Genomic_DNA"/>
</dbReference>
<proteinExistence type="predicted"/>
<dbReference type="InterPro" id="IPR025164">
    <property type="entry name" value="Toastrack_DUF4097"/>
</dbReference>
<evidence type="ECO:0000313" key="2">
    <source>
        <dbReference type="EMBL" id="GGN36459.1"/>
    </source>
</evidence>
<evidence type="ECO:0000313" key="3">
    <source>
        <dbReference type="Proteomes" id="UP000600080"/>
    </source>
</evidence>
<feature type="domain" description="DUF4097" evidence="1">
    <location>
        <begin position="130"/>
        <end position="206"/>
    </location>
</feature>
<sequence>MTHLKIDRPRRMTLEGVAAVRSFTARGRIQVIGTDDDDVTLDVSEIDRHPISVQHRDGLLFLGHHGTGRQHVAKGRLRHRPSQHAVIYLAVPRHCHLDLWSVSADVLVGDSRGDVQVHNGEGGTTLNQLSGAVEVETSSGHVDAINLSGDVEIRSVSGTVALYATPRRTRALKLSSVSGDISVCLSETADARVHLESVNGRVSSQFRGIVPVRMPGHHKAKGDFGSGSASIWASSVSGRVVLLNGDNLEKTEGTRIAD</sequence>